<keyword evidence="3" id="KW-0732">Signal</keyword>
<protein>
    <recommendedName>
        <fullName evidence="3">Carboxylic ester hydrolase</fullName>
        <ecNumber evidence="3">3.1.1.-</ecNumber>
    </recommendedName>
</protein>
<comment type="similarity">
    <text evidence="1 3">Belongs to the type-B carboxylesterase/lipase family.</text>
</comment>
<name>A0A9W7FXL1_9STRA</name>
<feature type="chain" id="PRO_5041021200" description="Carboxylic ester hydrolase" evidence="3">
    <location>
        <begin position="20"/>
        <end position="538"/>
    </location>
</feature>
<dbReference type="PANTHER" id="PTHR11559">
    <property type="entry name" value="CARBOXYLESTERASE"/>
    <property type="match status" value="1"/>
</dbReference>
<dbReference type="InterPro" id="IPR019819">
    <property type="entry name" value="Carboxylesterase_B_CS"/>
</dbReference>
<dbReference type="EC" id="3.1.1.-" evidence="3"/>
<feature type="domain" description="Carboxylesterase type B" evidence="4">
    <location>
        <begin position="41"/>
        <end position="525"/>
    </location>
</feature>
<dbReference type="OrthoDB" id="408631at2759"/>
<comment type="caution">
    <text evidence="5">The sequence shown here is derived from an EMBL/GenBank/DDBJ whole genome shotgun (WGS) entry which is preliminary data.</text>
</comment>
<dbReference type="Proteomes" id="UP001165065">
    <property type="component" value="Unassembled WGS sequence"/>
</dbReference>
<evidence type="ECO:0000313" key="5">
    <source>
        <dbReference type="EMBL" id="GMI22624.1"/>
    </source>
</evidence>
<dbReference type="InterPro" id="IPR002018">
    <property type="entry name" value="CarbesteraseB"/>
</dbReference>
<dbReference type="AlphaFoldDB" id="A0A9W7FXL1"/>
<feature type="signal peptide" evidence="3">
    <location>
        <begin position="1"/>
        <end position="19"/>
    </location>
</feature>
<keyword evidence="2 3" id="KW-0378">Hydrolase</keyword>
<sequence>MIFAILLLLALLAPFPVYSHPSDSCVTLPSGVTACPSPTYPIPTFLGIKYAEASRFSPPEPFAYDSSTTTTTTYTFSEFGESCVQDNFDGKGIFGSEDCLFLNIYTPPNMRPDSALPVGVYIHGGSYVNGAGDVYNATSMIDYTEDSMIVVTINYRLNVFGFLASDELRSLSPTSSTGNMGIQDQRLALKWVRDNIAAFGGDLSQITIFGESAGAGSVSVHMTSPKSFPFFDRGIGESGSFSEWVATPFELAKNLYSNLIDKTNCKDVTCLQDIDAKELFLAATEIAAPGSPISHFSAGFGFGPVVDGVELTSHPYLLLQSGDSKDAPFVIGTNSDEGSGFYPLDYNCTDDEVKADWKVDGLNYSAFGSIYLDDPSMSYPSSGSVVTSRSWWGGQRSFGDYMFSCPTRSASASLFETHTSKTFVYHFEKPMEGEFTVPHTAELFYLWMVPGLSPADVIMAEKLMTYWGNFIRTGDVNDMGDGGGYDGLPHWPTYDSEKDEVMAIGGDDQGGIRVVTDLKEHECKYIVSVIEDEMAGYW</sequence>
<evidence type="ECO:0000256" key="2">
    <source>
        <dbReference type="ARBA" id="ARBA00022801"/>
    </source>
</evidence>
<evidence type="ECO:0000256" key="1">
    <source>
        <dbReference type="ARBA" id="ARBA00005964"/>
    </source>
</evidence>
<dbReference type="PROSITE" id="PS00122">
    <property type="entry name" value="CARBOXYLESTERASE_B_1"/>
    <property type="match status" value="1"/>
</dbReference>
<keyword evidence="6" id="KW-1185">Reference proteome</keyword>
<dbReference type="Pfam" id="PF00135">
    <property type="entry name" value="COesterase"/>
    <property type="match status" value="1"/>
</dbReference>
<evidence type="ECO:0000256" key="3">
    <source>
        <dbReference type="RuleBase" id="RU361235"/>
    </source>
</evidence>
<dbReference type="SUPFAM" id="SSF53474">
    <property type="entry name" value="alpha/beta-Hydrolases"/>
    <property type="match status" value="1"/>
</dbReference>
<evidence type="ECO:0000259" key="4">
    <source>
        <dbReference type="Pfam" id="PF00135"/>
    </source>
</evidence>
<dbReference type="InterPro" id="IPR019826">
    <property type="entry name" value="Carboxylesterase_B_AS"/>
</dbReference>
<evidence type="ECO:0000313" key="6">
    <source>
        <dbReference type="Proteomes" id="UP001165065"/>
    </source>
</evidence>
<dbReference type="PROSITE" id="PS00941">
    <property type="entry name" value="CARBOXYLESTERASE_B_2"/>
    <property type="match status" value="1"/>
</dbReference>
<dbReference type="EMBL" id="BRYA01000552">
    <property type="protein sequence ID" value="GMI22624.1"/>
    <property type="molecule type" value="Genomic_DNA"/>
</dbReference>
<reference evidence="6" key="1">
    <citation type="journal article" date="2023" name="Commun. Biol.">
        <title>Genome analysis of Parmales, the sister group of diatoms, reveals the evolutionary specialization of diatoms from phago-mixotrophs to photoautotrophs.</title>
        <authorList>
            <person name="Ban H."/>
            <person name="Sato S."/>
            <person name="Yoshikawa S."/>
            <person name="Yamada K."/>
            <person name="Nakamura Y."/>
            <person name="Ichinomiya M."/>
            <person name="Sato N."/>
            <person name="Blanc-Mathieu R."/>
            <person name="Endo H."/>
            <person name="Kuwata A."/>
            <person name="Ogata H."/>
        </authorList>
    </citation>
    <scope>NUCLEOTIDE SEQUENCE [LARGE SCALE GENOMIC DNA]</scope>
</reference>
<dbReference type="InterPro" id="IPR029058">
    <property type="entry name" value="AB_hydrolase_fold"/>
</dbReference>
<organism evidence="5 6">
    <name type="scientific">Triparma columacea</name>
    <dbReference type="NCBI Taxonomy" id="722753"/>
    <lineage>
        <taxon>Eukaryota</taxon>
        <taxon>Sar</taxon>
        <taxon>Stramenopiles</taxon>
        <taxon>Ochrophyta</taxon>
        <taxon>Bolidophyceae</taxon>
        <taxon>Parmales</taxon>
        <taxon>Triparmaceae</taxon>
        <taxon>Triparma</taxon>
    </lineage>
</organism>
<dbReference type="GO" id="GO:0016787">
    <property type="term" value="F:hydrolase activity"/>
    <property type="evidence" value="ECO:0007669"/>
    <property type="project" value="UniProtKB-KW"/>
</dbReference>
<gene>
    <name evidence="5" type="ORF">TrCOL_g1239</name>
</gene>
<dbReference type="Gene3D" id="3.40.50.1820">
    <property type="entry name" value="alpha/beta hydrolase"/>
    <property type="match status" value="1"/>
</dbReference>
<accession>A0A9W7FXL1</accession>
<dbReference type="InterPro" id="IPR050309">
    <property type="entry name" value="Type-B_Carboxylest/Lipase"/>
</dbReference>
<proteinExistence type="inferred from homology"/>